<evidence type="ECO:0000256" key="4">
    <source>
        <dbReference type="SAM" id="MobiDB-lite"/>
    </source>
</evidence>
<evidence type="ECO:0000313" key="7">
    <source>
        <dbReference type="Proteomes" id="UP000436088"/>
    </source>
</evidence>
<dbReference type="SMART" id="SM01100">
    <property type="entry name" value="CRAL_TRIO_N"/>
    <property type="match status" value="1"/>
</dbReference>
<dbReference type="PANTHER" id="PTHR45932">
    <property type="entry name" value="PATELLIN-1"/>
    <property type="match status" value="1"/>
</dbReference>
<name>A0A6A3BPJ8_HIBSY</name>
<proteinExistence type="predicted"/>
<dbReference type="EMBL" id="VEPZ02000812">
    <property type="protein sequence ID" value="KAE8718563.1"/>
    <property type="molecule type" value="Genomic_DNA"/>
</dbReference>
<protein>
    <submittedName>
        <fullName evidence="6">Defensin-like protein 6-like</fullName>
    </submittedName>
</protein>
<dbReference type="SUPFAM" id="SSF52087">
    <property type="entry name" value="CRAL/TRIO domain"/>
    <property type="match status" value="1"/>
</dbReference>
<feature type="compositionally biased region" description="Low complexity" evidence="4">
    <location>
        <begin position="9"/>
        <end position="21"/>
    </location>
</feature>
<dbReference type="Pfam" id="PF25099">
    <property type="entry name" value="GOLD_PATL1_C"/>
    <property type="match status" value="1"/>
</dbReference>
<dbReference type="InterPro" id="IPR036865">
    <property type="entry name" value="CRAL-TRIO_dom_sf"/>
</dbReference>
<accession>A0A6A3BPJ8</accession>
<evidence type="ECO:0000256" key="3">
    <source>
        <dbReference type="ARBA" id="ARBA00023136"/>
    </source>
</evidence>
<comment type="subcellular location">
    <subcellularLocation>
        <location evidence="1">Membrane</location>
    </subcellularLocation>
</comment>
<feature type="region of interest" description="Disordered" evidence="4">
    <location>
        <begin position="1"/>
        <end position="25"/>
    </location>
</feature>
<evidence type="ECO:0000256" key="2">
    <source>
        <dbReference type="ARBA" id="ARBA00022448"/>
    </source>
</evidence>
<dbReference type="InterPro" id="IPR011074">
    <property type="entry name" value="CRAL/TRIO_N_dom"/>
</dbReference>
<dbReference type="InterPro" id="IPR044834">
    <property type="entry name" value="PATL"/>
</dbReference>
<feature type="compositionally biased region" description="Basic and acidic residues" evidence="4">
    <location>
        <begin position="102"/>
        <end position="123"/>
    </location>
</feature>
<organism evidence="6 7">
    <name type="scientific">Hibiscus syriacus</name>
    <name type="common">Rose of Sharon</name>
    <dbReference type="NCBI Taxonomy" id="106335"/>
    <lineage>
        <taxon>Eukaryota</taxon>
        <taxon>Viridiplantae</taxon>
        <taxon>Streptophyta</taxon>
        <taxon>Embryophyta</taxon>
        <taxon>Tracheophyta</taxon>
        <taxon>Spermatophyta</taxon>
        <taxon>Magnoliopsida</taxon>
        <taxon>eudicotyledons</taxon>
        <taxon>Gunneridae</taxon>
        <taxon>Pentapetalae</taxon>
        <taxon>rosids</taxon>
        <taxon>malvids</taxon>
        <taxon>Malvales</taxon>
        <taxon>Malvaceae</taxon>
        <taxon>Malvoideae</taxon>
        <taxon>Hibiscus</taxon>
    </lineage>
</organism>
<evidence type="ECO:0000313" key="6">
    <source>
        <dbReference type="EMBL" id="KAE8718563.1"/>
    </source>
</evidence>
<keyword evidence="3" id="KW-0472">Membrane</keyword>
<gene>
    <name evidence="6" type="ORF">F3Y22_tig00110013pilonHSYRG00566</name>
</gene>
<dbReference type="GO" id="GO:0016020">
    <property type="term" value="C:membrane"/>
    <property type="evidence" value="ECO:0007669"/>
    <property type="project" value="UniProtKB-SubCell"/>
</dbReference>
<reference evidence="6" key="1">
    <citation type="submission" date="2019-09" db="EMBL/GenBank/DDBJ databases">
        <title>Draft genome information of white flower Hibiscus syriacus.</title>
        <authorList>
            <person name="Kim Y.-M."/>
        </authorList>
    </citation>
    <scope>NUCLEOTIDE SEQUENCE [LARGE SCALE GENOMIC DNA]</scope>
    <source>
        <strain evidence="6">YM2019G1</strain>
    </source>
</reference>
<feature type="domain" description="CRAL/TRIO N-terminal" evidence="5">
    <location>
        <begin position="160"/>
        <end position="185"/>
    </location>
</feature>
<dbReference type="GO" id="GO:0008289">
    <property type="term" value="F:lipid binding"/>
    <property type="evidence" value="ECO:0007669"/>
    <property type="project" value="InterPro"/>
</dbReference>
<dbReference type="InterPro" id="IPR036273">
    <property type="entry name" value="CRAL/TRIO_N_dom_sf"/>
</dbReference>
<dbReference type="InterPro" id="IPR056794">
    <property type="entry name" value="PATL1-6_C_GOLD"/>
</dbReference>
<feature type="region of interest" description="Disordered" evidence="4">
    <location>
        <begin position="94"/>
        <end position="139"/>
    </location>
</feature>
<dbReference type="AlphaFoldDB" id="A0A6A3BPJ8"/>
<sequence>MADEVLNTAQADEVPVVDVPDVPQPERTPVVTAVAAKVPPPVLESDEEPKVLQSGSYKEECTRVADLVDYEKKAVEELKVLVREALGKHEFFGSVIPQQQQEPKDESAKEEPKLEEAETKEESINQQSPEAAKEPSEAKADANKVEISIWGIPLLSDERSDVILLKFLRTRDFKVKEAFNMLQNTIRWRKQFGIDELVEQDLGDDLQKVVFMHGFDKQGHPEARFQPGGICTIVQIMTSRIHLDFLSGSLDKLQTSPSIAAGQLPRIRCQTVNKMISPLLTQRTRSKFVFAGPSKTAETLFRYIAAEQVQAKYGGLSKDGEFTHTDSVIEETIKPAAKHTVEFPACFMTWDVNYGAEFVPSGEDSYTIIIQKTKKVDCSDEQQVVCNNFKAGELGKVVLTIDSPTSKKKKLLYRLKTMTTSV</sequence>
<dbReference type="Gene3D" id="3.40.525.10">
    <property type="entry name" value="CRAL-TRIO lipid binding domain"/>
    <property type="match status" value="2"/>
</dbReference>
<keyword evidence="2" id="KW-0813">Transport</keyword>
<dbReference type="Pfam" id="PF00650">
    <property type="entry name" value="CRAL_TRIO"/>
    <property type="match status" value="1"/>
</dbReference>
<evidence type="ECO:0000256" key="1">
    <source>
        <dbReference type="ARBA" id="ARBA00004370"/>
    </source>
</evidence>
<keyword evidence="7" id="KW-1185">Reference proteome</keyword>
<dbReference type="SUPFAM" id="SSF46938">
    <property type="entry name" value="CRAL/TRIO N-terminal domain"/>
    <property type="match status" value="1"/>
</dbReference>
<evidence type="ECO:0000259" key="5">
    <source>
        <dbReference type="SMART" id="SM01100"/>
    </source>
</evidence>
<dbReference type="PANTHER" id="PTHR45932:SF17">
    <property type="entry name" value="CELLULAR RETINALDEHYDE-BINDING_TRIPLE FUNCTION DOMAIN-CONTAINING PROTEIN"/>
    <property type="match status" value="1"/>
</dbReference>
<dbReference type="InterPro" id="IPR001251">
    <property type="entry name" value="CRAL-TRIO_dom"/>
</dbReference>
<dbReference type="Pfam" id="PF03765">
    <property type="entry name" value="CRAL_TRIO_N"/>
    <property type="match status" value="1"/>
</dbReference>
<dbReference type="Proteomes" id="UP000436088">
    <property type="component" value="Unassembled WGS sequence"/>
</dbReference>
<comment type="caution">
    <text evidence="6">The sequence shown here is derived from an EMBL/GenBank/DDBJ whole genome shotgun (WGS) entry which is preliminary data.</text>
</comment>